<evidence type="ECO:0000259" key="2">
    <source>
        <dbReference type="SMART" id="SM00867"/>
    </source>
</evidence>
<dbReference type="Pfam" id="PF04264">
    <property type="entry name" value="YceI"/>
    <property type="match status" value="1"/>
</dbReference>
<dbReference type="Proteomes" id="UP000309389">
    <property type="component" value="Unassembled WGS sequence"/>
</dbReference>
<protein>
    <submittedName>
        <fullName evidence="3">YceI family protein</fullName>
    </submittedName>
</protein>
<sequence length="203" mass="20900">MSLPARSSIILASLALAACSQAPAEEAPLAGDWVLAGDESNLAFVTVKAGQVAEAHRFDGLTGSVSADGSATLTIDLASVQTNIDVRDERMRDFLFDVAEFPAATVTTSLDPAAFAALKTGDSLIQPVTATLDLHGASGEIATELAVTRVDEGKVKVATIAPIIVGADAFDLAEGVEELRGLAGLDSITGQVPVTFSLTFEQQ</sequence>
<dbReference type="RefSeq" id="WP_136692549.1">
    <property type="nucleotide sequence ID" value="NZ_SSHH01000001.1"/>
</dbReference>
<comment type="caution">
    <text evidence="3">The sequence shown here is derived from an EMBL/GenBank/DDBJ whole genome shotgun (WGS) entry which is preliminary data.</text>
</comment>
<dbReference type="PIRSF" id="PIRSF029811">
    <property type="entry name" value="UCP029811"/>
    <property type="match status" value="1"/>
</dbReference>
<dbReference type="PROSITE" id="PS51257">
    <property type="entry name" value="PROKAR_LIPOPROTEIN"/>
    <property type="match status" value="1"/>
</dbReference>
<gene>
    <name evidence="3" type="ORF">E5222_04765</name>
</gene>
<reference evidence="3 4" key="1">
    <citation type="submission" date="2019-04" db="EMBL/GenBank/DDBJ databases">
        <title>Altererythrobacter aquimixticola sp. nov., isolated from sediment of junction between the ocean and a freshwater spring.</title>
        <authorList>
            <person name="Yoon J.-H."/>
        </authorList>
    </citation>
    <scope>NUCLEOTIDE SEQUENCE [LARGE SCALE GENOMIC DNA]</scope>
    <source>
        <strain evidence="3 4">SSKS-13</strain>
    </source>
</reference>
<organism evidence="3 4">
    <name type="scientific">Alteraurantiacibacter aquimixticola</name>
    <dbReference type="NCBI Taxonomy" id="2489173"/>
    <lineage>
        <taxon>Bacteria</taxon>
        <taxon>Pseudomonadati</taxon>
        <taxon>Pseudomonadota</taxon>
        <taxon>Alphaproteobacteria</taxon>
        <taxon>Sphingomonadales</taxon>
        <taxon>Erythrobacteraceae</taxon>
        <taxon>Alteraurantiacibacter</taxon>
    </lineage>
</organism>
<keyword evidence="4" id="KW-1185">Reference proteome</keyword>
<dbReference type="SMART" id="SM00867">
    <property type="entry name" value="YceI"/>
    <property type="match status" value="1"/>
</dbReference>
<proteinExistence type="predicted"/>
<dbReference type="AlphaFoldDB" id="A0A4T3F7Q1"/>
<dbReference type="SUPFAM" id="SSF101874">
    <property type="entry name" value="YceI-like"/>
    <property type="match status" value="1"/>
</dbReference>
<evidence type="ECO:0000256" key="1">
    <source>
        <dbReference type="SAM" id="SignalP"/>
    </source>
</evidence>
<dbReference type="PANTHER" id="PTHR34406:SF1">
    <property type="entry name" value="PROTEIN YCEI"/>
    <property type="match status" value="1"/>
</dbReference>
<dbReference type="Gene3D" id="2.40.128.110">
    <property type="entry name" value="Lipid/polyisoprenoid-binding, YceI-like"/>
    <property type="match status" value="1"/>
</dbReference>
<accession>A0A4T3F7Q1</accession>
<dbReference type="PANTHER" id="PTHR34406">
    <property type="entry name" value="PROTEIN YCEI"/>
    <property type="match status" value="1"/>
</dbReference>
<evidence type="ECO:0000313" key="3">
    <source>
        <dbReference type="EMBL" id="TIX51762.1"/>
    </source>
</evidence>
<feature type="signal peptide" evidence="1">
    <location>
        <begin position="1"/>
        <end position="24"/>
    </location>
</feature>
<name>A0A4T3F7Q1_9SPHN</name>
<feature type="domain" description="Lipid/polyisoprenoid-binding YceI-like" evidence="2">
    <location>
        <begin position="32"/>
        <end position="201"/>
    </location>
</feature>
<keyword evidence="1" id="KW-0732">Signal</keyword>
<feature type="chain" id="PRO_5020748349" evidence="1">
    <location>
        <begin position="25"/>
        <end position="203"/>
    </location>
</feature>
<dbReference type="InterPro" id="IPR027016">
    <property type="entry name" value="UCP029811"/>
</dbReference>
<dbReference type="InterPro" id="IPR007372">
    <property type="entry name" value="Lipid/polyisoprenoid-bd_YceI"/>
</dbReference>
<dbReference type="InterPro" id="IPR036761">
    <property type="entry name" value="TTHA0802/YceI-like_sf"/>
</dbReference>
<dbReference type="OrthoDB" id="5525824at2"/>
<evidence type="ECO:0000313" key="4">
    <source>
        <dbReference type="Proteomes" id="UP000309389"/>
    </source>
</evidence>
<dbReference type="EMBL" id="SSHH01000001">
    <property type="protein sequence ID" value="TIX51762.1"/>
    <property type="molecule type" value="Genomic_DNA"/>
</dbReference>